<name>A0ABW9AGF2_9BURK</name>
<proteinExistence type="predicted"/>
<dbReference type="RefSeq" id="WP_408160753.1">
    <property type="nucleotide sequence ID" value="NZ_JAQQFM010000016.1"/>
</dbReference>
<organism evidence="1 2">
    <name type="scientific">Herbaspirillum lusitanum</name>
    <dbReference type="NCBI Taxonomy" id="213312"/>
    <lineage>
        <taxon>Bacteria</taxon>
        <taxon>Pseudomonadati</taxon>
        <taxon>Pseudomonadota</taxon>
        <taxon>Betaproteobacteria</taxon>
        <taxon>Burkholderiales</taxon>
        <taxon>Oxalobacteraceae</taxon>
        <taxon>Herbaspirillum</taxon>
    </lineage>
</organism>
<gene>
    <name evidence="1" type="ORF">PQR62_24590</name>
</gene>
<protein>
    <submittedName>
        <fullName evidence="1">Uncharacterized protein</fullName>
    </submittedName>
</protein>
<keyword evidence="2" id="KW-1185">Reference proteome</keyword>
<evidence type="ECO:0000313" key="1">
    <source>
        <dbReference type="EMBL" id="MFL9927475.1"/>
    </source>
</evidence>
<reference evidence="1 2" key="1">
    <citation type="journal article" date="2024" name="Chem. Sci.">
        <title>Discovery of megapolipeptins by genome mining of a Burkholderiales bacteria collection.</title>
        <authorList>
            <person name="Paulo B.S."/>
            <person name="Recchia M.J.J."/>
            <person name="Lee S."/>
            <person name="Fergusson C.H."/>
            <person name="Romanowski S.B."/>
            <person name="Hernandez A."/>
            <person name="Krull N."/>
            <person name="Liu D.Y."/>
            <person name="Cavanagh H."/>
            <person name="Bos A."/>
            <person name="Gray C.A."/>
            <person name="Murphy B.T."/>
            <person name="Linington R.G."/>
            <person name="Eustaquio A.S."/>
        </authorList>
    </citation>
    <scope>NUCLEOTIDE SEQUENCE [LARGE SCALE GENOMIC DNA]</scope>
    <source>
        <strain evidence="1 2">RL21-008-BIB-A</strain>
    </source>
</reference>
<sequence length="116" mass="13072">MVAIADIDAVAPATSTAHRDHATRDFFIAFMFALLSRIVWKNNDVECILGHNLTMPQLSNFYACIAEKRCQKLCTTMNFQQKQLHRRSIAASDPNAVLGIQPFLAVLHQSREARTK</sequence>
<accession>A0ABW9AGF2</accession>
<dbReference type="EMBL" id="JAQQFM010000016">
    <property type="protein sequence ID" value="MFL9927475.1"/>
    <property type="molecule type" value="Genomic_DNA"/>
</dbReference>
<evidence type="ECO:0000313" key="2">
    <source>
        <dbReference type="Proteomes" id="UP001629246"/>
    </source>
</evidence>
<comment type="caution">
    <text evidence="1">The sequence shown here is derived from an EMBL/GenBank/DDBJ whole genome shotgun (WGS) entry which is preliminary data.</text>
</comment>
<dbReference type="Proteomes" id="UP001629246">
    <property type="component" value="Unassembled WGS sequence"/>
</dbReference>